<evidence type="ECO:0000313" key="3">
    <source>
        <dbReference type="EMBL" id="QKX62137.1"/>
    </source>
</evidence>
<feature type="domain" description="Isochorismatase-like" evidence="2">
    <location>
        <begin position="3"/>
        <end position="64"/>
    </location>
</feature>
<evidence type="ECO:0000259" key="2">
    <source>
        <dbReference type="Pfam" id="PF00857"/>
    </source>
</evidence>
<dbReference type="PANTHER" id="PTHR14119:SF3">
    <property type="entry name" value="ISOCHORISMATASE DOMAIN-CONTAINING PROTEIN 2"/>
    <property type="match status" value="1"/>
</dbReference>
<dbReference type="Gene3D" id="3.40.50.850">
    <property type="entry name" value="Isochorismatase-like"/>
    <property type="match status" value="1"/>
</dbReference>
<evidence type="ECO:0000313" key="4">
    <source>
        <dbReference type="Proteomes" id="UP000509510"/>
    </source>
</evidence>
<dbReference type="AlphaFoldDB" id="A0A7H8R7L0"/>
<organism evidence="3 4">
    <name type="scientific">Talaromyces rugulosus</name>
    <name type="common">Penicillium rugulosum</name>
    <dbReference type="NCBI Taxonomy" id="121627"/>
    <lineage>
        <taxon>Eukaryota</taxon>
        <taxon>Fungi</taxon>
        <taxon>Dikarya</taxon>
        <taxon>Ascomycota</taxon>
        <taxon>Pezizomycotina</taxon>
        <taxon>Eurotiomycetes</taxon>
        <taxon>Eurotiomycetidae</taxon>
        <taxon>Eurotiales</taxon>
        <taxon>Trichocomaceae</taxon>
        <taxon>Talaromyces</taxon>
        <taxon>Talaromyces sect. Islandici</taxon>
    </lineage>
</organism>
<dbReference type="InterPro" id="IPR050993">
    <property type="entry name" value="Isochorismatase_domain"/>
</dbReference>
<proteinExistence type="inferred from homology"/>
<dbReference type="EMBL" id="CP055902">
    <property type="protein sequence ID" value="QKX62137.1"/>
    <property type="molecule type" value="Genomic_DNA"/>
</dbReference>
<dbReference type="SUPFAM" id="SSF52499">
    <property type="entry name" value="Isochorismatase-like hydrolases"/>
    <property type="match status" value="1"/>
</dbReference>
<dbReference type="Pfam" id="PF00857">
    <property type="entry name" value="Isochorismatase"/>
    <property type="match status" value="1"/>
</dbReference>
<dbReference type="InterPro" id="IPR036380">
    <property type="entry name" value="Isochorismatase-like_sf"/>
</dbReference>
<comment type="similarity">
    <text evidence="1">Belongs to the isochorismatase family.</text>
</comment>
<accession>A0A7H8R7L0</accession>
<dbReference type="InterPro" id="IPR000868">
    <property type="entry name" value="Isochorismatase-like_dom"/>
</dbReference>
<protein>
    <recommendedName>
        <fullName evidence="2">Isochorismatase-like domain-containing protein</fullName>
    </recommendedName>
</protein>
<keyword evidence="4" id="KW-1185">Reference proteome</keyword>
<name>A0A7H8R7L0_TALRU</name>
<dbReference type="OrthoDB" id="269496at2759"/>
<dbReference type="KEGG" id="trg:TRUGW13939_09294"/>
<dbReference type="GeneID" id="55996778"/>
<dbReference type="RefSeq" id="XP_035348311.1">
    <property type="nucleotide sequence ID" value="XM_035492418.1"/>
</dbReference>
<reference evidence="4" key="1">
    <citation type="submission" date="2020-06" db="EMBL/GenBank/DDBJ databases">
        <title>A chromosome-scale genome assembly of Talaromyces rugulosus W13939.</title>
        <authorList>
            <person name="Wang B."/>
            <person name="Guo L."/>
            <person name="Ye K."/>
            <person name="Wang L."/>
        </authorList>
    </citation>
    <scope>NUCLEOTIDE SEQUENCE [LARGE SCALE GENOMIC DNA]</scope>
    <source>
        <strain evidence="4">W13939</strain>
    </source>
</reference>
<dbReference type="PANTHER" id="PTHR14119">
    <property type="entry name" value="HYDROLASE"/>
    <property type="match status" value="1"/>
</dbReference>
<dbReference type="Proteomes" id="UP000509510">
    <property type="component" value="Chromosome V"/>
</dbReference>
<sequence>MQENRKEVVLVGIETHICVSQTALELKDHGYNVVVLADAVSSSSPQERVLALQRMSSSGITINSVEGWVFETLESAEHPSFRQVSSLLKQTANTRTQTVQALL</sequence>
<evidence type="ECO:0000256" key="1">
    <source>
        <dbReference type="ARBA" id="ARBA00006336"/>
    </source>
</evidence>
<gene>
    <name evidence="3" type="ORF">TRUGW13939_09294</name>
</gene>